<keyword evidence="1" id="KW-0812">Transmembrane</keyword>
<evidence type="ECO:0000313" key="4">
    <source>
        <dbReference type="Proteomes" id="UP000199545"/>
    </source>
</evidence>
<keyword evidence="4" id="KW-1185">Reference proteome</keyword>
<dbReference type="EMBL" id="FORR01000011">
    <property type="protein sequence ID" value="SFJ49965.1"/>
    <property type="molecule type" value="Genomic_DNA"/>
</dbReference>
<evidence type="ECO:0000256" key="1">
    <source>
        <dbReference type="SAM" id="Phobius"/>
    </source>
</evidence>
<proteinExistence type="predicted"/>
<dbReference type="Pfam" id="PF10110">
    <property type="entry name" value="GPDPase_memb"/>
    <property type="match status" value="1"/>
</dbReference>
<evidence type="ECO:0000259" key="2">
    <source>
        <dbReference type="Pfam" id="PF10110"/>
    </source>
</evidence>
<feature type="domain" description="Glycerophosphoryl diester phosphodiesterase membrane" evidence="2">
    <location>
        <begin position="152"/>
        <end position="264"/>
    </location>
</feature>
<feature type="transmembrane region" description="Helical" evidence="1">
    <location>
        <begin position="200"/>
        <end position="221"/>
    </location>
</feature>
<evidence type="ECO:0000313" key="3">
    <source>
        <dbReference type="EMBL" id="SFJ49965.1"/>
    </source>
</evidence>
<sequence length="285" mass="33623">MDPQYIQPSFSFELDGVFRVYRKYFKGLWFFCFLVNMILTGWMQWLYIRQMKRVFGSEQELLLSAIHLGVDLLIIYPLIQNACHQLWLKHVQNPHTSMGWKQIIRMSFRNSGKIFVANGLLSLFLLLFFLLFGSIIYTNIDAGNMYEKIAQMIVVSVFLFSLPLSFIFIRFALIIPVISVEQKSIGQAFQRSWELTRGRYWLILGRLILLFIVTVPIQIGWGMLLRLTIESGLWFQWIAFVLTLAILPLFLPLVPLMFSLIYWDERVRKEALDLQFRLKSERGEE</sequence>
<feature type="transmembrane region" description="Helical" evidence="1">
    <location>
        <begin position="60"/>
        <end position="79"/>
    </location>
</feature>
<name>A0A1I3RUD1_9BACL</name>
<reference evidence="3 4" key="1">
    <citation type="submission" date="2016-10" db="EMBL/GenBank/DDBJ databases">
        <authorList>
            <person name="de Groot N.N."/>
        </authorList>
    </citation>
    <scope>NUCLEOTIDE SEQUENCE [LARGE SCALE GENOMIC DNA]</scope>
    <source>
        <strain evidence="3 4">DSM 44778</strain>
    </source>
</reference>
<keyword evidence="1" id="KW-0472">Membrane</keyword>
<feature type="transmembrane region" description="Helical" evidence="1">
    <location>
        <begin position="149"/>
        <end position="179"/>
    </location>
</feature>
<feature type="transmembrane region" description="Helical" evidence="1">
    <location>
        <begin position="28"/>
        <end position="48"/>
    </location>
</feature>
<dbReference type="InterPro" id="IPR018476">
    <property type="entry name" value="GlyceroP-diester-Pdiesterase_M"/>
</dbReference>
<gene>
    <name evidence="3" type="ORF">SAMN05421852_11133</name>
</gene>
<dbReference type="RefSeq" id="WP_175482434.1">
    <property type="nucleotide sequence ID" value="NZ_FORR01000011.1"/>
</dbReference>
<keyword evidence="1" id="KW-1133">Transmembrane helix</keyword>
<feature type="transmembrane region" description="Helical" evidence="1">
    <location>
        <begin position="114"/>
        <end position="137"/>
    </location>
</feature>
<accession>A0A1I3RUD1</accession>
<organism evidence="3 4">
    <name type="scientific">Thermoflavimicrobium dichotomicum</name>
    <dbReference type="NCBI Taxonomy" id="46223"/>
    <lineage>
        <taxon>Bacteria</taxon>
        <taxon>Bacillati</taxon>
        <taxon>Bacillota</taxon>
        <taxon>Bacilli</taxon>
        <taxon>Bacillales</taxon>
        <taxon>Thermoactinomycetaceae</taxon>
        <taxon>Thermoflavimicrobium</taxon>
    </lineage>
</organism>
<feature type="transmembrane region" description="Helical" evidence="1">
    <location>
        <begin position="233"/>
        <end position="263"/>
    </location>
</feature>
<protein>
    <submittedName>
        <fullName evidence="3">Membrane domain of glycerophosphoryl diester phosphodiesterase</fullName>
    </submittedName>
</protein>
<dbReference type="Proteomes" id="UP000199545">
    <property type="component" value="Unassembled WGS sequence"/>
</dbReference>
<dbReference type="STRING" id="46223.SAMN05421852_11133"/>
<dbReference type="AlphaFoldDB" id="A0A1I3RUD1"/>